<dbReference type="InterPro" id="IPR029032">
    <property type="entry name" value="AhpD-like"/>
</dbReference>
<organism evidence="2 3">
    <name type="scientific">Leucobacter ruminantium</name>
    <dbReference type="NCBI Taxonomy" id="1289170"/>
    <lineage>
        <taxon>Bacteria</taxon>
        <taxon>Bacillati</taxon>
        <taxon>Actinomycetota</taxon>
        <taxon>Actinomycetes</taxon>
        <taxon>Micrococcales</taxon>
        <taxon>Microbacteriaceae</taxon>
        <taxon>Leucobacter</taxon>
    </lineage>
</organism>
<dbReference type="SUPFAM" id="SSF69118">
    <property type="entry name" value="AhpD-like"/>
    <property type="match status" value="1"/>
</dbReference>
<dbReference type="RefSeq" id="WP_208044885.1">
    <property type="nucleotide sequence ID" value="NZ_JAGDYL010000005.1"/>
</dbReference>
<dbReference type="GO" id="GO:0051920">
    <property type="term" value="F:peroxiredoxin activity"/>
    <property type="evidence" value="ECO:0007669"/>
    <property type="project" value="InterPro"/>
</dbReference>
<reference evidence="2" key="1">
    <citation type="submission" date="2021-03" db="EMBL/GenBank/DDBJ databases">
        <title>Leucobacter chromiisoli sp. nov., isolated from chromium-containing soil of chemical plant.</title>
        <authorList>
            <person name="Xu Z."/>
        </authorList>
    </citation>
    <scope>NUCLEOTIDE SEQUENCE</scope>
    <source>
        <strain evidence="2">A2</strain>
    </source>
</reference>
<evidence type="ECO:0000259" key="1">
    <source>
        <dbReference type="Pfam" id="PF02627"/>
    </source>
</evidence>
<feature type="domain" description="Carboxymuconolactone decarboxylase-like" evidence="1">
    <location>
        <begin position="40"/>
        <end position="114"/>
    </location>
</feature>
<name>A0A939LXV5_9MICO</name>
<evidence type="ECO:0000313" key="3">
    <source>
        <dbReference type="Proteomes" id="UP000664398"/>
    </source>
</evidence>
<dbReference type="Proteomes" id="UP000664398">
    <property type="component" value="Unassembled WGS sequence"/>
</dbReference>
<dbReference type="Pfam" id="PF02627">
    <property type="entry name" value="CMD"/>
    <property type="match status" value="1"/>
</dbReference>
<gene>
    <name evidence="2" type="ORF">J4H91_03555</name>
</gene>
<proteinExistence type="predicted"/>
<dbReference type="AlphaFoldDB" id="A0A939LXV5"/>
<evidence type="ECO:0000313" key="2">
    <source>
        <dbReference type="EMBL" id="MBO1804392.1"/>
    </source>
</evidence>
<sequence>MPNEEQNAQIEGFRESYREMLGFFPPRVAARFEQLEEHAPEVLIAHEAWRAALIYPDALDQKTVQLMVLAILASKLSDAAKLHGLAARRAGATDDELRAAINLASLFSGISVANRLPVIMADIDELEASL</sequence>
<comment type="caution">
    <text evidence="2">The sequence shown here is derived from an EMBL/GenBank/DDBJ whole genome shotgun (WGS) entry which is preliminary data.</text>
</comment>
<dbReference type="Gene3D" id="1.20.1290.10">
    <property type="entry name" value="AhpD-like"/>
    <property type="match status" value="1"/>
</dbReference>
<dbReference type="InterPro" id="IPR003779">
    <property type="entry name" value="CMD-like"/>
</dbReference>
<keyword evidence="3" id="KW-1185">Reference proteome</keyword>
<dbReference type="EMBL" id="JAGDYL010000005">
    <property type="protein sequence ID" value="MBO1804392.1"/>
    <property type="molecule type" value="Genomic_DNA"/>
</dbReference>
<protein>
    <submittedName>
        <fullName evidence="2">Carboxymuconolactone decarboxylase family protein</fullName>
    </submittedName>
</protein>
<accession>A0A939LXV5</accession>